<protein>
    <submittedName>
        <fullName evidence="1">Uncharacterized protein</fullName>
    </submittedName>
</protein>
<reference evidence="1 2" key="1">
    <citation type="journal article" date="2022" name="DNA Res.">
        <title>Chromosomal-level genome assembly of the orchid tree Bauhinia variegata (Leguminosae; Cercidoideae) supports the allotetraploid origin hypothesis of Bauhinia.</title>
        <authorList>
            <person name="Zhong Y."/>
            <person name="Chen Y."/>
            <person name="Zheng D."/>
            <person name="Pang J."/>
            <person name="Liu Y."/>
            <person name="Luo S."/>
            <person name="Meng S."/>
            <person name="Qian L."/>
            <person name="Wei D."/>
            <person name="Dai S."/>
            <person name="Zhou R."/>
        </authorList>
    </citation>
    <scope>NUCLEOTIDE SEQUENCE [LARGE SCALE GENOMIC DNA]</scope>
    <source>
        <strain evidence="1">BV-YZ2020</strain>
    </source>
</reference>
<comment type="caution">
    <text evidence="1">The sequence shown here is derived from an EMBL/GenBank/DDBJ whole genome shotgun (WGS) entry which is preliminary data.</text>
</comment>
<proteinExistence type="predicted"/>
<organism evidence="1 2">
    <name type="scientific">Bauhinia variegata</name>
    <name type="common">Purple orchid tree</name>
    <name type="synonym">Phanera variegata</name>
    <dbReference type="NCBI Taxonomy" id="167791"/>
    <lineage>
        <taxon>Eukaryota</taxon>
        <taxon>Viridiplantae</taxon>
        <taxon>Streptophyta</taxon>
        <taxon>Embryophyta</taxon>
        <taxon>Tracheophyta</taxon>
        <taxon>Spermatophyta</taxon>
        <taxon>Magnoliopsida</taxon>
        <taxon>eudicotyledons</taxon>
        <taxon>Gunneridae</taxon>
        <taxon>Pentapetalae</taxon>
        <taxon>rosids</taxon>
        <taxon>fabids</taxon>
        <taxon>Fabales</taxon>
        <taxon>Fabaceae</taxon>
        <taxon>Cercidoideae</taxon>
        <taxon>Cercideae</taxon>
        <taxon>Bauhiniinae</taxon>
        <taxon>Bauhinia</taxon>
    </lineage>
</organism>
<name>A0ACB9PFN8_BAUVA</name>
<evidence type="ECO:0000313" key="2">
    <source>
        <dbReference type="Proteomes" id="UP000828941"/>
    </source>
</evidence>
<accession>A0ACB9PFN8</accession>
<gene>
    <name evidence="1" type="ORF">L6164_012578</name>
</gene>
<sequence>MIRRCPRLLLCNPVKTITPKIEFFQSKVASSSDIATIVKVSPWILRRSLKNCLIPCYDFLRGYHHSDKKTITSIRRCPNMLRSDKIIQNVKCLVEIGLPESGIARLLHCWPRSLAFNVVKFKMAIKKVEDLGFDPSRYSFAPVFYALTVISKSTM</sequence>
<keyword evidence="2" id="KW-1185">Reference proteome</keyword>
<dbReference type="Proteomes" id="UP000828941">
    <property type="component" value="Chromosome 5"/>
</dbReference>
<evidence type="ECO:0000313" key="1">
    <source>
        <dbReference type="EMBL" id="KAI4345455.1"/>
    </source>
</evidence>
<dbReference type="EMBL" id="CM039430">
    <property type="protein sequence ID" value="KAI4345455.1"/>
    <property type="molecule type" value="Genomic_DNA"/>
</dbReference>